<comment type="caution">
    <text evidence="2">The sequence shown here is derived from an EMBL/GenBank/DDBJ whole genome shotgun (WGS) entry which is preliminary data.</text>
</comment>
<dbReference type="PANTHER" id="PTHR43245:SF13">
    <property type="entry name" value="UDP-D-APIOSE_UDP-D-XYLOSE SYNTHASE 2"/>
    <property type="match status" value="1"/>
</dbReference>
<evidence type="ECO:0000313" key="3">
    <source>
        <dbReference type="Proteomes" id="UP000077164"/>
    </source>
</evidence>
<dbReference type="EMBL" id="LVJE01000006">
    <property type="protein sequence ID" value="OAB29727.1"/>
    <property type="molecule type" value="Genomic_DNA"/>
</dbReference>
<name>A0A167YS27_9FLAO</name>
<dbReference type="Pfam" id="PF01370">
    <property type="entry name" value="Epimerase"/>
    <property type="match status" value="1"/>
</dbReference>
<sequence length="310" mass="35158">MQTILGANGIIGEGLARELRKNYTHQIKLVGRSPEKVHPDDELFKADLLDAESVVKALENTQIAYLTVGLPYDSKIWLQDWVIVMQNTINACRKNHCKLVYFDNTYAYPQDSKIQTEDTPLTSNGEKGKGKKRAAELLLKAIANQEIEAVICRAPEFYGPGKTKGLTNSLIFENLKKGKEPKVFLKDNVLRTLIFTPDASKAMALIGNTSDAYGQTWHLPCDDNRVTYKQFIAEIGNQLGREVKYKVLPWIVLKIGSFCDKNLKETQELLPRYAIDNIFESSKFKTRFPDFNVTTYAEGIKLIINDYKIK</sequence>
<organism evidence="2 3">
    <name type="scientific">Flavobacterium fryxellicola</name>
    <dbReference type="NCBI Taxonomy" id="249352"/>
    <lineage>
        <taxon>Bacteria</taxon>
        <taxon>Pseudomonadati</taxon>
        <taxon>Bacteroidota</taxon>
        <taxon>Flavobacteriia</taxon>
        <taxon>Flavobacteriales</taxon>
        <taxon>Flavobacteriaceae</taxon>
        <taxon>Flavobacterium</taxon>
    </lineage>
</organism>
<proteinExistence type="predicted"/>
<evidence type="ECO:0000313" key="2">
    <source>
        <dbReference type="EMBL" id="OAB29727.1"/>
    </source>
</evidence>
<dbReference type="InterPro" id="IPR050177">
    <property type="entry name" value="Lipid_A_modif_metabolic_enz"/>
</dbReference>
<dbReference type="InterPro" id="IPR036291">
    <property type="entry name" value="NAD(P)-bd_dom_sf"/>
</dbReference>
<protein>
    <submittedName>
        <fullName evidence="2">NAD-dependent dehydratase</fullName>
    </submittedName>
</protein>
<evidence type="ECO:0000259" key="1">
    <source>
        <dbReference type="Pfam" id="PF01370"/>
    </source>
</evidence>
<dbReference type="RefSeq" id="WP_066076925.1">
    <property type="nucleotide sequence ID" value="NZ_FRDK01000007.1"/>
</dbReference>
<dbReference type="Proteomes" id="UP000077164">
    <property type="component" value="Unassembled WGS sequence"/>
</dbReference>
<reference evidence="2 3" key="1">
    <citation type="submission" date="2016-03" db="EMBL/GenBank/DDBJ databases">
        <title>Draft genome sequence of Flavobacterium fryxellicola DSM 16209.</title>
        <authorList>
            <person name="Shin S.-K."/>
            <person name="Yi H."/>
        </authorList>
    </citation>
    <scope>NUCLEOTIDE SEQUENCE [LARGE SCALE GENOMIC DNA]</scope>
    <source>
        <strain evidence="2 3">DSM 16209</strain>
    </source>
</reference>
<dbReference type="OrthoDB" id="112777at2"/>
<dbReference type="Gene3D" id="3.40.50.720">
    <property type="entry name" value="NAD(P)-binding Rossmann-like Domain"/>
    <property type="match status" value="1"/>
</dbReference>
<dbReference type="InterPro" id="IPR001509">
    <property type="entry name" value="Epimerase_deHydtase"/>
</dbReference>
<dbReference type="AlphaFoldDB" id="A0A167YS27"/>
<keyword evidence="3" id="KW-1185">Reference proteome</keyword>
<dbReference type="SUPFAM" id="SSF51735">
    <property type="entry name" value="NAD(P)-binding Rossmann-fold domains"/>
    <property type="match status" value="1"/>
</dbReference>
<dbReference type="PANTHER" id="PTHR43245">
    <property type="entry name" value="BIFUNCTIONAL POLYMYXIN RESISTANCE PROTEIN ARNA"/>
    <property type="match status" value="1"/>
</dbReference>
<gene>
    <name evidence="2" type="ORF">FBFR_03115</name>
</gene>
<feature type="domain" description="NAD-dependent epimerase/dehydratase" evidence="1">
    <location>
        <begin position="4"/>
        <end position="210"/>
    </location>
</feature>
<dbReference type="STRING" id="249352.SAMN05444395_10784"/>
<accession>A0A167YS27</accession>